<dbReference type="InterPro" id="IPR035901">
    <property type="entry name" value="GIY-YIG_endonuc_sf"/>
</dbReference>
<evidence type="ECO:0000256" key="1">
    <source>
        <dbReference type="ARBA" id="ARBA00007435"/>
    </source>
</evidence>
<dbReference type="InterPro" id="IPR000305">
    <property type="entry name" value="GIY-YIG_endonuc"/>
</dbReference>
<gene>
    <name evidence="3" type="ORF">G9H61_02895</name>
</gene>
<evidence type="ECO:0000259" key="2">
    <source>
        <dbReference type="PROSITE" id="PS50164"/>
    </source>
</evidence>
<dbReference type="RefSeq" id="WP_269009445.1">
    <property type="nucleotide sequence ID" value="NZ_JAANOH010000001.1"/>
</dbReference>
<comment type="caution">
    <text evidence="3">The sequence shown here is derived from an EMBL/GenBank/DDBJ whole genome shotgun (WGS) entry which is preliminary data.</text>
</comment>
<dbReference type="Pfam" id="PF01541">
    <property type="entry name" value="GIY-YIG"/>
    <property type="match status" value="1"/>
</dbReference>
<organism evidence="3 4">
    <name type="scientific">Aquirufa ecclesiirivi</name>
    <dbReference type="NCBI Taxonomy" id="2715124"/>
    <lineage>
        <taxon>Bacteria</taxon>
        <taxon>Pseudomonadati</taxon>
        <taxon>Bacteroidota</taxon>
        <taxon>Cytophagia</taxon>
        <taxon>Cytophagales</taxon>
        <taxon>Flectobacillaceae</taxon>
        <taxon>Aquirufa</taxon>
    </lineage>
</organism>
<dbReference type="EMBL" id="JAANOH010000001">
    <property type="protein sequence ID" value="MCZ2474375.1"/>
    <property type="molecule type" value="Genomic_DNA"/>
</dbReference>
<dbReference type="Gene3D" id="3.40.1440.10">
    <property type="entry name" value="GIY-YIG endonuclease"/>
    <property type="match status" value="1"/>
</dbReference>
<dbReference type="PANTHER" id="PTHR34477">
    <property type="entry name" value="UPF0213 PROTEIN YHBQ"/>
    <property type="match status" value="1"/>
</dbReference>
<reference evidence="3 4" key="1">
    <citation type="submission" date="2020-03" db="EMBL/GenBank/DDBJ databases">
        <authorList>
            <person name="Pitt A."/>
            <person name="Hahn M.W."/>
        </authorList>
    </citation>
    <scope>NUCLEOTIDE SEQUENCE [LARGE SCALE GENOMIC DNA]</scope>
    <source>
        <strain evidence="3 4">5A-MARBSE</strain>
    </source>
</reference>
<proteinExistence type="inferred from homology"/>
<feature type="domain" description="GIY-YIG" evidence="2">
    <location>
        <begin position="1"/>
        <end position="76"/>
    </location>
</feature>
<comment type="similarity">
    <text evidence="1">Belongs to the UPF0213 family.</text>
</comment>
<sequence length="95" mass="11228">MNGYMYILKCCDDSYYCGSTINLLKRVKQHQKGKGANHTKNRLPITLVYFEIFPSIYLAFQREKQIQKWRRDKKEALIKGETNILPELAIAFRDI</sequence>
<dbReference type="PANTHER" id="PTHR34477:SF1">
    <property type="entry name" value="UPF0213 PROTEIN YHBQ"/>
    <property type="match status" value="1"/>
</dbReference>
<dbReference type="InterPro" id="IPR050190">
    <property type="entry name" value="UPF0213_domain"/>
</dbReference>
<evidence type="ECO:0000313" key="3">
    <source>
        <dbReference type="EMBL" id="MCZ2474375.1"/>
    </source>
</evidence>
<keyword evidence="4" id="KW-1185">Reference proteome</keyword>
<dbReference type="SUPFAM" id="SSF82771">
    <property type="entry name" value="GIY-YIG endonuclease"/>
    <property type="match status" value="1"/>
</dbReference>
<dbReference type="Proteomes" id="UP001321186">
    <property type="component" value="Unassembled WGS sequence"/>
</dbReference>
<evidence type="ECO:0000313" key="4">
    <source>
        <dbReference type="Proteomes" id="UP001321186"/>
    </source>
</evidence>
<protein>
    <submittedName>
        <fullName evidence="3">GIY-YIG nuclease family protein</fullName>
    </submittedName>
</protein>
<dbReference type="CDD" id="cd10456">
    <property type="entry name" value="GIY-YIG_UPF0213"/>
    <property type="match status" value="1"/>
</dbReference>
<accession>A0ABT4JF13</accession>
<dbReference type="PROSITE" id="PS50164">
    <property type="entry name" value="GIY_YIG"/>
    <property type="match status" value="1"/>
</dbReference>
<name>A0ABT4JF13_9BACT</name>